<feature type="compositionally biased region" description="Polar residues" evidence="3">
    <location>
        <begin position="423"/>
        <end position="438"/>
    </location>
</feature>
<dbReference type="Pfam" id="PF00990">
    <property type="entry name" value="GGDEF"/>
    <property type="match status" value="1"/>
</dbReference>
<dbReference type="InterPro" id="IPR000014">
    <property type="entry name" value="PAS"/>
</dbReference>
<dbReference type="PROSITE" id="PS50887">
    <property type="entry name" value="GGDEF"/>
    <property type="match status" value="1"/>
</dbReference>
<evidence type="ECO:0000256" key="3">
    <source>
        <dbReference type="SAM" id="MobiDB-lite"/>
    </source>
</evidence>
<evidence type="ECO:0000256" key="2">
    <source>
        <dbReference type="ARBA" id="ARBA00034247"/>
    </source>
</evidence>
<dbReference type="SMART" id="SM00267">
    <property type="entry name" value="GGDEF"/>
    <property type="match status" value="1"/>
</dbReference>
<dbReference type="NCBIfam" id="TIGR00229">
    <property type="entry name" value="sensory_box"/>
    <property type="match status" value="1"/>
</dbReference>
<keyword evidence="7" id="KW-1185">Reference proteome</keyword>
<dbReference type="RefSeq" id="WP_268900852.1">
    <property type="nucleotide sequence ID" value="NZ_JAKNQU010000001.1"/>
</dbReference>
<evidence type="ECO:0000259" key="4">
    <source>
        <dbReference type="PROSITE" id="PS50112"/>
    </source>
</evidence>
<dbReference type="PANTHER" id="PTHR45138:SF9">
    <property type="entry name" value="DIGUANYLATE CYCLASE DGCM-RELATED"/>
    <property type="match status" value="1"/>
</dbReference>
<keyword evidence="6" id="KW-0548">Nucleotidyltransferase</keyword>
<feature type="region of interest" description="Disordered" evidence="3">
    <location>
        <begin position="419"/>
        <end position="445"/>
    </location>
</feature>
<evidence type="ECO:0000313" key="7">
    <source>
        <dbReference type="Proteomes" id="UP001321125"/>
    </source>
</evidence>
<keyword evidence="6" id="KW-0808">Transferase</keyword>
<name>A0ABT4IR06_9GAMM</name>
<dbReference type="CDD" id="cd00130">
    <property type="entry name" value="PAS"/>
    <property type="match status" value="1"/>
</dbReference>
<dbReference type="SUPFAM" id="SSF55785">
    <property type="entry name" value="PYP-like sensor domain (PAS domain)"/>
    <property type="match status" value="2"/>
</dbReference>
<dbReference type="CDD" id="cd01949">
    <property type="entry name" value="GGDEF"/>
    <property type="match status" value="1"/>
</dbReference>
<proteinExistence type="predicted"/>
<dbReference type="SMART" id="SM00091">
    <property type="entry name" value="PAS"/>
    <property type="match status" value="2"/>
</dbReference>
<dbReference type="InterPro" id="IPR029787">
    <property type="entry name" value="Nucleotide_cyclase"/>
</dbReference>
<organism evidence="6 7">
    <name type="scientific">Vreelandella janggokensis</name>
    <dbReference type="NCBI Taxonomy" id="370767"/>
    <lineage>
        <taxon>Bacteria</taxon>
        <taxon>Pseudomonadati</taxon>
        <taxon>Pseudomonadota</taxon>
        <taxon>Gammaproteobacteria</taxon>
        <taxon>Oceanospirillales</taxon>
        <taxon>Halomonadaceae</taxon>
        <taxon>Vreelandella</taxon>
    </lineage>
</organism>
<evidence type="ECO:0000259" key="5">
    <source>
        <dbReference type="PROSITE" id="PS50887"/>
    </source>
</evidence>
<evidence type="ECO:0000256" key="1">
    <source>
        <dbReference type="ARBA" id="ARBA00012528"/>
    </source>
</evidence>
<dbReference type="PANTHER" id="PTHR45138">
    <property type="entry name" value="REGULATORY COMPONENTS OF SENSORY TRANSDUCTION SYSTEM"/>
    <property type="match status" value="1"/>
</dbReference>
<sequence length="445" mass="50594">MNLSAELRLKAIIDGTRAGTWEWNIRTGDVVFNERWATMLGFTLDEIQPLSIETWNQLCHPDDLKRSYELIGQHLDNKIPFYECLCRVRRKDGSWCWIKDRGMLVKQADGTPTEWMMGTHIDVSSEQESQQHFTHLAASVPGILFSFEMDSPDALRFTYVSERSYAYFGITCTAIEEDASAFFDIVHPLDSSEVHATVQNCYRSLSEASCQFRMVIDGAEQWFRAVARPIQDPFGKLVWHGMLVNIDDQKQLENTLARLSITDELTGLFNRRYLTQALNDAMELYQRYQSPFSLISLDVDHFKKINDHHGHLVGDNVLSKIAGLMADRLRTTDIVARTGGEEFLVILPNTTEKEATQIAETLRQMVNQAEFLGHDNTPFIVAISGGVLEMSEDIASVEELLKRSDQLLYEAKDRGRNMVLDEQTASTRAPLHSGSNARPHNDVEI</sequence>
<dbReference type="SUPFAM" id="SSF55073">
    <property type="entry name" value="Nucleotide cyclase"/>
    <property type="match status" value="1"/>
</dbReference>
<dbReference type="InterPro" id="IPR043128">
    <property type="entry name" value="Rev_trsase/Diguanyl_cyclase"/>
</dbReference>
<comment type="catalytic activity">
    <reaction evidence="2">
        <text>2 GTP = 3',3'-c-di-GMP + 2 diphosphate</text>
        <dbReference type="Rhea" id="RHEA:24898"/>
        <dbReference type="ChEBI" id="CHEBI:33019"/>
        <dbReference type="ChEBI" id="CHEBI:37565"/>
        <dbReference type="ChEBI" id="CHEBI:58805"/>
        <dbReference type="EC" id="2.7.7.65"/>
    </reaction>
</comment>
<feature type="domain" description="PAS" evidence="4">
    <location>
        <begin position="5"/>
        <end position="78"/>
    </location>
</feature>
<dbReference type="EC" id="2.7.7.65" evidence="1"/>
<dbReference type="Gene3D" id="3.30.70.270">
    <property type="match status" value="1"/>
</dbReference>
<dbReference type="InterPro" id="IPR000160">
    <property type="entry name" value="GGDEF_dom"/>
</dbReference>
<dbReference type="NCBIfam" id="TIGR00254">
    <property type="entry name" value="GGDEF"/>
    <property type="match status" value="1"/>
</dbReference>
<dbReference type="PROSITE" id="PS50112">
    <property type="entry name" value="PAS"/>
    <property type="match status" value="1"/>
</dbReference>
<protein>
    <recommendedName>
        <fullName evidence="1">diguanylate cyclase</fullName>
        <ecNumber evidence="1">2.7.7.65</ecNumber>
    </recommendedName>
</protein>
<dbReference type="InterPro" id="IPR035965">
    <property type="entry name" value="PAS-like_dom_sf"/>
</dbReference>
<dbReference type="Proteomes" id="UP001321125">
    <property type="component" value="Unassembled WGS sequence"/>
</dbReference>
<accession>A0ABT4IR06</accession>
<dbReference type="Gene3D" id="3.30.450.20">
    <property type="entry name" value="PAS domain"/>
    <property type="match status" value="2"/>
</dbReference>
<dbReference type="Pfam" id="PF08447">
    <property type="entry name" value="PAS_3"/>
    <property type="match status" value="2"/>
</dbReference>
<reference evidence="6 7" key="1">
    <citation type="submission" date="2022-02" db="EMBL/GenBank/DDBJ databases">
        <title>Study of halophilic communities from a Mexican lake.</title>
        <authorList>
            <person name="Hernandez-Soto L.M."/>
            <person name="Martinez-Abarca F."/>
            <person name="Ramirez-Saad H.C."/>
            <person name="Aguirre-Garrido J.F."/>
        </authorList>
    </citation>
    <scope>NUCLEOTIDE SEQUENCE [LARGE SCALE GENOMIC DNA]</scope>
    <source>
        <strain evidence="6 7">Hjan13</strain>
    </source>
</reference>
<evidence type="ECO:0000313" key="6">
    <source>
        <dbReference type="EMBL" id="MCZ0925658.1"/>
    </source>
</evidence>
<dbReference type="EMBL" id="JAKNQU010000001">
    <property type="protein sequence ID" value="MCZ0925658.1"/>
    <property type="molecule type" value="Genomic_DNA"/>
</dbReference>
<gene>
    <name evidence="6" type="ORF">L0635_01005</name>
</gene>
<comment type="caution">
    <text evidence="6">The sequence shown here is derived from an EMBL/GenBank/DDBJ whole genome shotgun (WGS) entry which is preliminary data.</text>
</comment>
<dbReference type="InterPro" id="IPR050469">
    <property type="entry name" value="Diguanylate_Cyclase"/>
</dbReference>
<dbReference type="GO" id="GO:0052621">
    <property type="term" value="F:diguanylate cyclase activity"/>
    <property type="evidence" value="ECO:0007669"/>
    <property type="project" value="UniProtKB-EC"/>
</dbReference>
<dbReference type="InterPro" id="IPR013655">
    <property type="entry name" value="PAS_fold_3"/>
</dbReference>
<feature type="domain" description="GGDEF" evidence="5">
    <location>
        <begin position="290"/>
        <end position="424"/>
    </location>
</feature>